<organism evidence="2 3">
    <name type="scientific">Streptococcus alactolyticus</name>
    <dbReference type="NCBI Taxonomy" id="29389"/>
    <lineage>
        <taxon>Bacteria</taxon>
        <taxon>Bacillati</taxon>
        <taxon>Bacillota</taxon>
        <taxon>Bacilli</taxon>
        <taxon>Lactobacillales</taxon>
        <taxon>Streptococcaceae</taxon>
        <taxon>Streptococcus</taxon>
    </lineage>
</organism>
<comment type="caution">
    <text evidence="2">The sequence shown here is derived from an EMBL/GenBank/DDBJ whole genome shotgun (WGS) entry which is preliminary data.</text>
</comment>
<dbReference type="RefSeq" id="WP_154454946.1">
    <property type="nucleotide sequence ID" value="NZ_BRXN01000008.1"/>
</dbReference>
<keyword evidence="1" id="KW-0175">Coiled coil</keyword>
<proteinExistence type="predicted"/>
<protein>
    <submittedName>
        <fullName evidence="2">DNA repair protein</fullName>
    </submittedName>
</protein>
<feature type="coiled-coil region" evidence="1">
    <location>
        <begin position="18"/>
        <end position="45"/>
    </location>
</feature>
<dbReference type="OrthoDB" id="1863015at2"/>
<sequence>MNIRRFKHLKRTDLYEIILAQNDEINRLRETLNDLESQLTKKEISIKESGTLAEAALRLTNIFEEAQKAADLYLENVKQGVGDDDEKE</sequence>
<gene>
    <name evidence="2" type="ORF">FYJ82_05310</name>
</gene>
<reference evidence="2 3" key="1">
    <citation type="submission" date="2019-08" db="EMBL/GenBank/DDBJ databases">
        <title>In-depth cultivation of the pig gut microbiome towards novel bacterial diversity and tailored functional studies.</title>
        <authorList>
            <person name="Wylensek D."/>
            <person name="Hitch T.C.A."/>
            <person name="Clavel T."/>
        </authorList>
    </citation>
    <scope>NUCLEOTIDE SEQUENCE [LARGE SCALE GENOMIC DNA]</scope>
    <source>
        <strain evidence="2 3">BL-178-WT-3A</strain>
    </source>
</reference>
<dbReference type="Proteomes" id="UP000471052">
    <property type="component" value="Unassembled WGS sequence"/>
</dbReference>
<accession>A0A6N7X5V0</accession>
<dbReference type="AlphaFoldDB" id="A0A6N7X5V0"/>
<name>A0A6N7X5V0_STRAY</name>
<evidence type="ECO:0000256" key="1">
    <source>
        <dbReference type="SAM" id="Coils"/>
    </source>
</evidence>
<evidence type="ECO:0000313" key="3">
    <source>
        <dbReference type="Proteomes" id="UP000471052"/>
    </source>
</evidence>
<dbReference type="EMBL" id="VUNP01000018">
    <property type="protein sequence ID" value="MST53814.1"/>
    <property type="molecule type" value="Genomic_DNA"/>
</dbReference>
<evidence type="ECO:0000313" key="2">
    <source>
        <dbReference type="EMBL" id="MST53814.1"/>
    </source>
</evidence>